<dbReference type="RefSeq" id="XP_027201944.1">
    <property type="nucleotide sequence ID" value="XM_027346143.1"/>
</dbReference>
<dbReference type="InParanoid" id="A0A6P6YBF7"/>
<evidence type="ECO:0000313" key="3">
    <source>
        <dbReference type="Proteomes" id="UP000515146"/>
    </source>
</evidence>
<protein>
    <submittedName>
        <fullName evidence="4">Uncharacterized protein LOC113795906</fullName>
    </submittedName>
</protein>
<evidence type="ECO:0000256" key="1">
    <source>
        <dbReference type="SAM" id="Phobius"/>
    </source>
</evidence>
<dbReference type="KEGG" id="dpte:113795906"/>
<dbReference type="Proteomes" id="UP000515146">
    <property type="component" value="Unplaced"/>
</dbReference>
<gene>
    <name evidence="4" type="primary">LOC113795906</name>
</gene>
<keyword evidence="1" id="KW-0812">Transmembrane</keyword>
<reference evidence="4" key="1">
    <citation type="submission" date="2025-08" db="UniProtKB">
        <authorList>
            <consortium name="RefSeq"/>
        </authorList>
    </citation>
    <scope>IDENTIFICATION</scope>
    <source>
        <strain evidence="4">Airmid</strain>
    </source>
</reference>
<sequence>MMVVKMFLSLMLMMIIIIPMFNCQSFAYKPRFHPNGLPEQCGRQKVRDYLDCQTKMENRFEITPDDYYLGSVKFCCFVMFQNECEIEIASSCNKTLGELTDRATKNQFDNFCRPFMKPVKTFCYPYDNKNKEEFWFYSNWAMNFTSCLIGIPLFFCLIGRWFMFKANDVIGIFKPRT</sequence>
<proteinExistence type="predicted"/>
<keyword evidence="1" id="KW-1133">Transmembrane helix</keyword>
<name>A0A6P6YBF7_DERPT</name>
<dbReference type="AlphaFoldDB" id="A0A6P6YBF7"/>
<organism evidence="3 4">
    <name type="scientific">Dermatophagoides pteronyssinus</name>
    <name type="common">European house dust mite</name>
    <dbReference type="NCBI Taxonomy" id="6956"/>
    <lineage>
        <taxon>Eukaryota</taxon>
        <taxon>Metazoa</taxon>
        <taxon>Ecdysozoa</taxon>
        <taxon>Arthropoda</taxon>
        <taxon>Chelicerata</taxon>
        <taxon>Arachnida</taxon>
        <taxon>Acari</taxon>
        <taxon>Acariformes</taxon>
        <taxon>Sarcoptiformes</taxon>
        <taxon>Astigmata</taxon>
        <taxon>Psoroptidia</taxon>
        <taxon>Analgoidea</taxon>
        <taxon>Pyroglyphidae</taxon>
        <taxon>Dermatophagoidinae</taxon>
        <taxon>Dermatophagoides</taxon>
    </lineage>
</organism>
<keyword evidence="3" id="KW-1185">Reference proteome</keyword>
<evidence type="ECO:0000313" key="4">
    <source>
        <dbReference type="RefSeq" id="XP_027201944.1"/>
    </source>
</evidence>
<accession>A0A6P6YBF7</accession>
<keyword evidence="2" id="KW-0732">Signal</keyword>
<feature type="transmembrane region" description="Helical" evidence="1">
    <location>
        <begin position="134"/>
        <end position="158"/>
    </location>
</feature>
<feature type="signal peptide" evidence="2">
    <location>
        <begin position="1"/>
        <end position="23"/>
    </location>
</feature>
<keyword evidence="1" id="KW-0472">Membrane</keyword>
<feature type="chain" id="PRO_5028080559" evidence="2">
    <location>
        <begin position="24"/>
        <end position="177"/>
    </location>
</feature>
<evidence type="ECO:0000256" key="2">
    <source>
        <dbReference type="SAM" id="SignalP"/>
    </source>
</evidence>